<organism evidence="2 3">
    <name type="scientific">Intestinirhabdus alba</name>
    <dbReference type="NCBI Taxonomy" id="2899544"/>
    <lineage>
        <taxon>Bacteria</taxon>
        <taxon>Pseudomonadati</taxon>
        <taxon>Pseudomonadota</taxon>
        <taxon>Gammaproteobacteria</taxon>
        <taxon>Enterobacterales</taxon>
        <taxon>Enterobacteriaceae</taxon>
        <taxon>Intestinirhabdus</taxon>
    </lineage>
</organism>
<feature type="region of interest" description="Disordered" evidence="1">
    <location>
        <begin position="123"/>
        <end position="151"/>
    </location>
</feature>
<comment type="caution">
    <text evidence="2">The sequence shown here is derived from an EMBL/GenBank/DDBJ whole genome shotgun (WGS) entry which is preliminary data.</text>
</comment>
<proteinExistence type="predicted"/>
<accession>A0A6L6IGS5</accession>
<dbReference type="RefSeq" id="WP_155107693.1">
    <property type="nucleotide sequence ID" value="NZ_WMJZ01000007.1"/>
</dbReference>
<dbReference type="AlphaFoldDB" id="A0A6L6IGS5"/>
<dbReference type="Pfam" id="PF09675">
    <property type="entry name" value="Chlamy_scaf"/>
    <property type="match status" value="1"/>
</dbReference>
<name>A0A6L6IGS5_9ENTR</name>
<dbReference type="OrthoDB" id="9804758at2"/>
<evidence type="ECO:0008006" key="4">
    <source>
        <dbReference type="Google" id="ProtNLM"/>
    </source>
</evidence>
<keyword evidence="3" id="KW-1185">Reference proteome</keyword>
<gene>
    <name evidence="2" type="ORF">GJV78_07260</name>
</gene>
<evidence type="ECO:0000313" key="2">
    <source>
        <dbReference type="EMBL" id="MTH46052.1"/>
    </source>
</evidence>
<sequence length="151" mass="17100">MKLKFYSRYNYPQREGITFTEPTRTQQQFARESDINEIVRRAITTGDTAVFTPDQRAEFYDCTSFDDYQSSVNLLNGINDDFFTLPADVRREFADDPGKYIQFVVNPENFDRCVELGIFTRSGKEQTSSSANVPEPPPAGPSETKTPGSDA</sequence>
<dbReference type="Proteomes" id="UP000477739">
    <property type="component" value="Unassembled WGS sequence"/>
</dbReference>
<evidence type="ECO:0000313" key="3">
    <source>
        <dbReference type="Proteomes" id="UP000477739"/>
    </source>
</evidence>
<reference evidence="2 3" key="1">
    <citation type="submission" date="2019-11" db="EMBL/GenBank/DDBJ databases">
        <title>Escherichia alba sp. nov. isolated from the gut of plastic-eating superworms Zophobas atratus.</title>
        <authorList>
            <person name="Yang Y."/>
        </authorList>
    </citation>
    <scope>NUCLEOTIDE SEQUENCE [LARGE SCALE GENOMIC DNA]</scope>
    <source>
        <strain evidence="3">BIT-B35</strain>
    </source>
</reference>
<dbReference type="EMBL" id="WMJZ01000007">
    <property type="protein sequence ID" value="MTH46052.1"/>
    <property type="molecule type" value="Genomic_DNA"/>
</dbReference>
<dbReference type="InterPro" id="IPR014131">
    <property type="entry name" value="Chlamydia_phage_Vp3"/>
</dbReference>
<evidence type="ECO:0000256" key="1">
    <source>
        <dbReference type="SAM" id="MobiDB-lite"/>
    </source>
</evidence>
<protein>
    <recommendedName>
        <fullName evidence="4">Minor capsid protein</fullName>
    </recommendedName>
</protein>